<protein>
    <submittedName>
        <fullName evidence="1">Uncharacterized protein</fullName>
    </submittedName>
</protein>
<evidence type="ECO:0000313" key="2">
    <source>
        <dbReference type="Proteomes" id="UP000186221"/>
    </source>
</evidence>
<gene>
    <name evidence="1" type="ORF">SAMN05421580_10913</name>
</gene>
<sequence length="131" mass="14524">MTELPVLSEDRKWWVIESLRSKTSSGEKFRAFQVAIGQNSKEALAHVQKADLAQESALMEQAIKSGQIEDEWAWEPPSCLISRMQVVSVRSEEEIAALDPDLLSMLKGHAFFMQDFEADPATAIGGGIYPA</sequence>
<dbReference type="RefSeq" id="WP_076485537.1">
    <property type="nucleotide sequence ID" value="NZ_FTOG01000009.1"/>
</dbReference>
<evidence type="ECO:0000313" key="1">
    <source>
        <dbReference type="EMBL" id="SIT04855.1"/>
    </source>
</evidence>
<dbReference type="EMBL" id="FTOG01000009">
    <property type="protein sequence ID" value="SIT04855.1"/>
    <property type="molecule type" value="Genomic_DNA"/>
</dbReference>
<organism evidence="1 2">
    <name type="scientific">Rhodobacter aestuarii</name>
    <dbReference type="NCBI Taxonomy" id="453582"/>
    <lineage>
        <taxon>Bacteria</taxon>
        <taxon>Pseudomonadati</taxon>
        <taxon>Pseudomonadota</taxon>
        <taxon>Alphaproteobacteria</taxon>
        <taxon>Rhodobacterales</taxon>
        <taxon>Rhodobacter group</taxon>
        <taxon>Rhodobacter</taxon>
    </lineage>
</organism>
<dbReference type="AlphaFoldDB" id="A0A1N7P2H8"/>
<name>A0A1N7P2H8_9RHOB</name>
<dbReference type="Proteomes" id="UP000186221">
    <property type="component" value="Unassembled WGS sequence"/>
</dbReference>
<keyword evidence="2" id="KW-1185">Reference proteome</keyword>
<accession>A0A1N7P2H8</accession>
<reference evidence="2" key="1">
    <citation type="submission" date="2017-01" db="EMBL/GenBank/DDBJ databases">
        <authorList>
            <person name="Varghese N."/>
            <person name="Submissions S."/>
        </authorList>
    </citation>
    <scope>NUCLEOTIDE SEQUENCE [LARGE SCALE GENOMIC DNA]</scope>
    <source>
        <strain evidence="2">DSM 19945</strain>
    </source>
</reference>
<dbReference type="STRING" id="453582.SAMN05421580_10913"/>
<proteinExistence type="predicted"/>